<evidence type="ECO:0008006" key="6">
    <source>
        <dbReference type="Google" id="ProtNLM"/>
    </source>
</evidence>
<dbReference type="Proteomes" id="UP000612746">
    <property type="component" value="Unassembled WGS sequence"/>
</dbReference>
<comment type="caution">
    <text evidence="4">The sequence shown here is derived from an EMBL/GenBank/DDBJ whole genome shotgun (WGS) entry which is preliminary data.</text>
</comment>
<evidence type="ECO:0000256" key="2">
    <source>
        <dbReference type="ARBA" id="ARBA00009761"/>
    </source>
</evidence>
<dbReference type="GO" id="GO:0003697">
    <property type="term" value="F:single-stranded DNA binding"/>
    <property type="evidence" value="ECO:0007669"/>
    <property type="project" value="TreeGrafter"/>
</dbReference>
<proteinExistence type="inferred from homology"/>
<name>A0A8H7UMT1_9FUNG</name>
<dbReference type="GO" id="GO:0003684">
    <property type="term" value="F:damaged DNA binding"/>
    <property type="evidence" value="ECO:0007669"/>
    <property type="project" value="TreeGrafter"/>
</dbReference>
<accession>A0A8H7UMT1</accession>
<evidence type="ECO:0000313" key="4">
    <source>
        <dbReference type="EMBL" id="KAG2187507.1"/>
    </source>
</evidence>
<dbReference type="Gene3D" id="2.40.50.140">
    <property type="entry name" value="Nucleic acid-binding proteins"/>
    <property type="match status" value="1"/>
</dbReference>
<dbReference type="OrthoDB" id="188186at2759"/>
<dbReference type="GO" id="GO:0000724">
    <property type="term" value="P:double-strand break repair via homologous recombination"/>
    <property type="evidence" value="ECO:0007669"/>
    <property type="project" value="TreeGrafter"/>
</dbReference>
<dbReference type="AlphaFoldDB" id="A0A8H7UMT1"/>
<organism evidence="4 5">
    <name type="scientific">Umbelopsis vinacea</name>
    <dbReference type="NCBI Taxonomy" id="44442"/>
    <lineage>
        <taxon>Eukaryota</taxon>
        <taxon>Fungi</taxon>
        <taxon>Fungi incertae sedis</taxon>
        <taxon>Mucoromycota</taxon>
        <taxon>Mucoromycotina</taxon>
        <taxon>Umbelopsidomycetes</taxon>
        <taxon>Umbelopsidales</taxon>
        <taxon>Umbelopsidaceae</taxon>
        <taxon>Umbelopsis</taxon>
    </lineage>
</organism>
<dbReference type="GO" id="GO:0006289">
    <property type="term" value="P:nucleotide-excision repair"/>
    <property type="evidence" value="ECO:0007669"/>
    <property type="project" value="TreeGrafter"/>
</dbReference>
<dbReference type="Pfam" id="PF08661">
    <property type="entry name" value="Rep_fac-A_3"/>
    <property type="match status" value="1"/>
</dbReference>
<gene>
    <name evidence="4" type="ORF">INT44_005196</name>
</gene>
<keyword evidence="5" id="KW-1185">Reference proteome</keyword>
<reference evidence="4" key="1">
    <citation type="submission" date="2020-12" db="EMBL/GenBank/DDBJ databases">
        <title>Metabolic potential, ecology and presence of endohyphal bacteria is reflected in genomic diversity of Mucoromycotina.</title>
        <authorList>
            <person name="Muszewska A."/>
            <person name="Okrasinska A."/>
            <person name="Steczkiewicz K."/>
            <person name="Drgas O."/>
            <person name="Orlowska M."/>
            <person name="Perlinska-Lenart U."/>
            <person name="Aleksandrzak-Piekarczyk T."/>
            <person name="Szatraj K."/>
            <person name="Zielenkiewicz U."/>
            <person name="Pilsyk S."/>
            <person name="Malc E."/>
            <person name="Mieczkowski P."/>
            <person name="Kruszewska J.S."/>
            <person name="Biernat P."/>
            <person name="Pawlowska J."/>
        </authorList>
    </citation>
    <scope>NUCLEOTIDE SEQUENCE</scope>
    <source>
        <strain evidence="4">WA0000051536</strain>
    </source>
</reference>
<dbReference type="GO" id="GO:0006298">
    <property type="term" value="P:mismatch repair"/>
    <property type="evidence" value="ECO:0007669"/>
    <property type="project" value="TreeGrafter"/>
</dbReference>
<dbReference type="CDD" id="cd04479">
    <property type="entry name" value="RPA3"/>
    <property type="match status" value="1"/>
</dbReference>
<comment type="subcellular location">
    <subcellularLocation>
        <location evidence="1">Nucleus</location>
    </subcellularLocation>
</comment>
<dbReference type="GO" id="GO:0006260">
    <property type="term" value="P:DNA replication"/>
    <property type="evidence" value="ECO:0007669"/>
    <property type="project" value="InterPro"/>
</dbReference>
<comment type="similarity">
    <text evidence="2">Belongs to the replication factor A protein 3 family.</text>
</comment>
<dbReference type="InterPro" id="IPR013970">
    <property type="entry name" value="Rfa2"/>
</dbReference>
<dbReference type="GO" id="GO:0006284">
    <property type="term" value="P:base-excision repair"/>
    <property type="evidence" value="ECO:0007669"/>
    <property type="project" value="TreeGrafter"/>
</dbReference>
<evidence type="ECO:0000313" key="5">
    <source>
        <dbReference type="Proteomes" id="UP000612746"/>
    </source>
</evidence>
<dbReference type="SUPFAM" id="SSF50249">
    <property type="entry name" value="Nucleic acid-binding proteins"/>
    <property type="match status" value="1"/>
</dbReference>
<evidence type="ECO:0000256" key="1">
    <source>
        <dbReference type="ARBA" id="ARBA00004123"/>
    </source>
</evidence>
<keyword evidence="3" id="KW-0539">Nucleus</keyword>
<sequence length="104" mass="11490">MEKPTPRVNSNTLKNHVGHTVRVSGKVISLNGDNAIIEATDNGQIQVLLNGQSQWGTTYVELIGQVTPENTIQEFTFTNLGNEFDLALANKVVLYGEKYPELFV</sequence>
<dbReference type="InterPro" id="IPR012340">
    <property type="entry name" value="NA-bd_OB-fold"/>
</dbReference>
<dbReference type="GO" id="GO:0005662">
    <property type="term" value="C:DNA replication factor A complex"/>
    <property type="evidence" value="ECO:0007669"/>
    <property type="project" value="TreeGrafter"/>
</dbReference>
<protein>
    <recommendedName>
        <fullName evidence="6">Replication factor A protein 3</fullName>
    </recommendedName>
</protein>
<dbReference type="PANTHER" id="PTHR15114:SF1">
    <property type="entry name" value="REPLICATION PROTEIN A 14 KDA SUBUNIT"/>
    <property type="match status" value="1"/>
</dbReference>
<dbReference type="GO" id="GO:0035861">
    <property type="term" value="C:site of double-strand break"/>
    <property type="evidence" value="ECO:0007669"/>
    <property type="project" value="TreeGrafter"/>
</dbReference>
<dbReference type="PANTHER" id="PTHR15114">
    <property type="entry name" value="REPLICATION PROTEIN A3"/>
    <property type="match status" value="1"/>
</dbReference>
<dbReference type="EMBL" id="JAEPRA010000003">
    <property type="protein sequence ID" value="KAG2187507.1"/>
    <property type="molecule type" value="Genomic_DNA"/>
</dbReference>
<evidence type="ECO:0000256" key="3">
    <source>
        <dbReference type="ARBA" id="ARBA00023242"/>
    </source>
</evidence>